<name>A0ABD4T4R9_9CYAN</name>
<accession>A0ABD4T4R9</accession>
<dbReference type="AlphaFoldDB" id="A0ABD4T4R9"/>
<dbReference type="EMBL" id="JTHE03000059">
    <property type="protein sequence ID" value="MCM1983232.1"/>
    <property type="molecule type" value="Genomic_DNA"/>
</dbReference>
<evidence type="ECO:0000313" key="2">
    <source>
        <dbReference type="Proteomes" id="UP000031561"/>
    </source>
</evidence>
<organism evidence="1 2">
    <name type="scientific">Lyngbya confervoides BDU141951</name>
    <dbReference type="NCBI Taxonomy" id="1574623"/>
    <lineage>
        <taxon>Bacteria</taxon>
        <taxon>Bacillati</taxon>
        <taxon>Cyanobacteriota</taxon>
        <taxon>Cyanophyceae</taxon>
        <taxon>Oscillatoriophycideae</taxon>
        <taxon>Oscillatoriales</taxon>
        <taxon>Microcoleaceae</taxon>
        <taxon>Lyngbya</taxon>
    </lineage>
</organism>
<comment type="caution">
    <text evidence="1">The sequence shown here is derived from an EMBL/GenBank/DDBJ whole genome shotgun (WGS) entry which is preliminary data.</text>
</comment>
<evidence type="ECO:0000313" key="1">
    <source>
        <dbReference type="EMBL" id="MCM1983232.1"/>
    </source>
</evidence>
<keyword evidence="2" id="KW-1185">Reference proteome</keyword>
<gene>
    <name evidence="1" type="ORF">QQ91_0010400</name>
</gene>
<sequence>MMPSLETWQPGVVPRFSTMSNPFVVLLRGFRQRRKTHRFWASDTGTDFEIDQASTAEGEFYMTAQRWGVRSQDYIEIQDAAGSTCYQVLDIDHYSDRPDMWIARLIPIDQPLDQP</sequence>
<proteinExistence type="predicted"/>
<dbReference type="Proteomes" id="UP000031561">
    <property type="component" value="Unassembled WGS sequence"/>
</dbReference>
<protein>
    <submittedName>
        <fullName evidence="1">Uncharacterized protein</fullName>
    </submittedName>
</protein>
<dbReference type="RefSeq" id="WP_166282167.1">
    <property type="nucleotide sequence ID" value="NZ_JTHE03000059.1"/>
</dbReference>
<reference evidence="1 2" key="1">
    <citation type="journal article" date="2015" name="Genome Announc.">
        <title>Draft Genome Sequence of Filamentous Marine Cyanobacterium Lyngbya confervoides Strain BDU141951.</title>
        <authorList>
            <person name="Chandrababunaidu M.M."/>
            <person name="Sen D."/>
            <person name="Tripathy S."/>
        </authorList>
    </citation>
    <scope>NUCLEOTIDE SEQUENCE [LARGE SCALE GENOMIC DNA]</scope>
    <source>
        <strain evidence="1 2">BDU141951</strain>
    </source>
</reference>